<dbReference type="Proteomes" id="UP001603978">
    <property type="component" value="Unassembled WGS sequence"/>
</dbReference>
<sequence length="137" mass="14416">MEISIRIIGGPFSAGLVAGAAAGCGVAAGDGVDADSGRTSLLMAMGRSDEAGRDPSAMVKDDAAMLAVTLLLDRDRGAQGTRCASPGPTFHHRWSQSGYDERTISAVRGGCAAKIDEPDDRADRDDRRVRQRCPLER</sequence>
<organism evidence="2 3">
    <name type="scientific">Nonomuraea marmarensis</name>
    <dbReference type="NCBI Taxonomy" id="3351344"/>
    <lineage>
        <taxon>Bacteria</taxon>
        <taxon>Bacillati</taxon>
        <taxon>Actinomycetota</taxon>
        <taxon>Actinomycetes</taxon>
        <taxon>Streptosporangiales</taxon>
        <taxon>Streptosporangiaceae</taxon>
        <taxon>Nonomuraea</taxon>
    </lineage>
</organism>
<keyword evidence="3" id="KW-1185">Reference proteome</keyword>
<evidence type="ECO:0000313" key="2">
    <source>
        <dbReference type="EMBL" id="MFG1709798.1"/>
    </source>
</evidence>
<name>A0ABW7ARZ8_9ACTN</name>
<accession>A0ABW7ARZ8</accession>
<evidence type="ECO:0000256" key="1">
    <source>
        <dbReference type="SAM" id="MobiDB-lite"/>
    </source>
</evidence>
<protein>
    <recommendedName>
        <fullName evidence="4">Lipoprotein</fullName>
    </recommendedName>
</protein>
<evidence type="ECO:0008006" key="4">
    <source>
        <dbReference type="Google" id="ProtNLM"/>
    </source>
</evidence>
<comment type="caution">
    <text evidence="2">The sequence shown here is derived from an EMBL/GenBank/DDBJ whole genome shotgun (WGS) entry which is preliminary data.</text>
</comment>
<proteinExistence type="predicted"/>
<gene>
    <name evidence="2" type="ORF">ACFLIM_42145</name>
</gene>
<dbReference type="RefSeq" id="WP_393174936.1">
    <property type="nucleotide sequence ID" value="NZ_JBICRM010000040.1"/>
</dbReference>
<reference evidence="2 3" key="1">
    <citation type="submission" date="2024-10" db="EMBL/GenBank/DDBJ databases">
        <authorList>
            <person name="Topkara A.R."/>
            <person name="Saygin H."/>
        </authorList>
    </citation>
    <scope>NUCLEOTIDE SEQUENCE [LARGE SCALE GENOMIC DNA]</scope>
    <source>
        <strain evidence="2 3">M3C6</strain>
    </source>
</reference>
<dbReference type="PROSITE" id="PS51257">
    <property type="entry name" value="PROKAR_LIPOPROTEIN"/>
    <property type="match status" value="1"/>
</dbReference>
<feature type="compositionally biased region" description="Basic and acidic residues" evidence="1">
    <location>
        <begin position="121"/>
        <end position="137"/>
    </location>
</feature>
<feature type="region of interest" description="Disordered" evidence="1">
    <location>
        <begin position="110"/>
        <end position="137"/>
    </location>
</feature>
<dbReference type="EMBL" id="JBICRM010000040">
    <property type="protein sequence ID" value="MFG1709798.1"/>
    <property type="molecule type" value="Genomic_DNA"/>
</dbReference>
<evidence type="ECO:0000313" key="3">
    <source>
        <dbReference type="Proteomes" id="UP001603978"/>
    </source>
</evidence>